<evidence type="ECO:0000313" key="2">
    <source>
        <dbReference type="Proteomes" id="UP000476820"/>
    </source>
</evidence>
<name>A0A6M0V5D2_CLOBO</name>
<sequence>MARKKEFKMDKDDIAYEEEVEECCFTDYIPTDENSIQLFSFEDDLVPENKSINDNNSFLETTEEVNIQTNSKSNNVDNKTNNNNFKSNNLSSNTLLFDNRKTPIANGAAPPIDGDAANIKRSYTLRKSTVRKINELKSIHPDINVCVSTIVDIAIAYYYEHILNDDLH</sequence>
<gene>
    <name evidence="1" type="ORF">FC774_09325</name>
</gene>
<accession>A0A6M0V5D2</accession>
<evidence type="ECO:0000313" key="1">
    <source>
        <dbReference type="EMBL" id="NFF88066.1"/>
    </source>
</evidence>
<dbReference type="Proteomes" id="UP000476820">
    <property type="component" value="Unassembled WGS sequence"/>
</dbReference>
<dbReference type="AlphaFoldDB" id="A0A6M0V5D2"/>
<proteinExistence type="predicted"/>
<comment type="caution">
    <text evidence="1">The sequence shown here is derived from an EMBL/GenBank/DDBJ whole genome shotgun (WGS) entry which is preliminary data.</text>
</comment>
<organism evidence="1 2">
    <name type="scientific">Clostridium botulinum</name>
    <dbReference type="NCBI Taxonomy" id="1491"/>
    <lineage>
        <taxon>Bacteria</taxon>
        <taxon>Bacillati</taxon>
        <taxon>Bacillota</taxon>
        <taxon>Clostridia</taxon>
        <taxon>Eubacteriales</taxon>
        <taxon>Clostridiaceae</taxon>
        <taxon>Clostridium</taxon>
    </lineage>
</organism>
<protein>
    <submittedName>
        <fullName evidence="1">Uncharacterized protein</fullName>
    </submittedName>
</protein>
<dbReference type="EMBL" id="SWOV01000021">
    <property type="protein sequence ID" value="NFF88066.1"/>
    <property type="molecule type" value="Genomic_DNA"/>
</dbReference>
<reference evidence="1 2" key="1">
    <citation type="submission" date="2019-04" db="EMBL/GenBank/DDBJ databases">
        <title>Genome sequencing of Clostridium botulinum Groups I-IV and Clostridium butyricum.</title>
        <authorList>
            <person name="Brunt J."/>
            <person name="Van Vliet A.H.M."/>
            <person name="Stringer S.C."/>
            <person name="Carter A.T."/>
            <person name="Peck M.W."/>
        </authorList>
    </citation>
    <scope>NUCLEOTIDE SEQUENCE [LARGE SCALE GENOMIC DNA]</scope>
    <source>
        <strain evidence="1 2">1605</strain>
    </source>
</reference>